<dbReference type="SUPFAM" id="SSF55961">
    <property type="entry name" value="Bet v1-like"/>
    <property type="match status" value="1"/>
</dbReference>
<name>A0A381U4L3_9ZZZZ</name>
<proteinExistence type="predicted"/>
<gene>
    <name evidence="1" type="ORF">METZ01_LOCUS75101</name>
</gene>
<accession>A0A381U4L3</accession>
<reference evidence="1" key="1">
    <citation type="submission" date="2018-05" db="EMBL/GenBank/DDBJ databases">
        <authorList>
            <person name="Lanie J.A."/>
            <person name="Ng W.-L."/>
            <person name="Kazmierczak K.M."/>
            <person name="Andrzejewski T.M."/>
            <person name="Davidsen T.M."/>
            <person name="Wayne K.J."/>
            <person name="Tettelin H."/>
            <person name="Glass J.I."/>
            <person name="Rusch D."/>
            <person name="Podicherti R."/>
            <person name="Tsui H.-C.T."/>
            <person name="Winkler M.E."/>
        </authorList>
    </citation>
    <scope>NUCLEOTIDE SEQUENCE</scope>
</reference>
<dbReference type="Gene3D" id="3.30.530.20">
    <property type="match status" value="1"/>
</dbReference>
<organism evidence="1">
    <name type="scientific">marine metagenome</name>
    <dbReference type="NCBI Taxonomy" id="408172"/>
    <lineage>
        <taxon>unclassified sequences</taxon>
        <taxon>metagenomes</taxon>
        <taxon>ecological metagenomes</taxon>
    </lineage>
</organism>
<evidence type="ECO:0008006" key="2">
    <source>
        <dbReference type="Google" id="ProtNLM"/>
    </source>
</evidence>
<dbReference type="AlphaFoldDB" id="A0A381U4L3"/>
<evidence type="ECO:0000313" key="1">
    <source>
        <dbReference type="EMBL" id="SVA22247.1"/>
    </source>
</evidence>
<dbReference type="EMBL" id="UINC01005585">
    <property type="protein sequence ID" value="SVA22247.1"/>
    <property type="molecule type" value="Genomic_DNA"/>
</dbReference>
<sequence length="162" mass="18460">MLTIAEKITIKADVNKIWAFLTDFSLSLNFNRFHTKLELPAQYSIGKMKKFKIAHNFGFGNYDMVAEITDCIPPNKICLWEYCIDDKKKGFPHKVEFRIEPKGGNCILNYRVSGTYGGKVQDMSFKPILKGVIIEELLKIKNAIESSEKVPKPLTSETVKPI</sequence>
<dbReference type="InterPro" id="IPR023393">
    <property type="entry name" value="START-like_dom_sf"/>
</dbReference>
<protein>
    <recommendedName>
        <fullName evidence="2">Coenzyme Q-binding protein COQ10 START domain-containing protein</fullName>
    </recommendedName>
</protein>